<proteinExistence type="predicted"/>
<dbReference type="EMBL" id="RSFE01000001">
    <property type="protein sequence ID" value="RWU12999.1"/>
    <property type="molecule type" value="Genomic_DNA"/>
</dbReference>
<keyword evidence="3" id="KW-1185">Reference proteome</keyword>
<protein>
    <submittedName>
        <fullName evidence="2">Glycosyltransferase family 25 protein</fullName>
    </submittedName>
</protein>
<keyword evidence="2" id="KW-0808">Transferase</keyword>
<evidence type="ECO:0000259" key="1">
    <source>
        <dbReference type="Pfam" id="PF01755"/>
    </source>
</evidence>
<comment type="caution">
    <text evidence="2">The sequence shown here is derived from an EMBL/GenBank/DDBJ whole genome shotgun (WGS) entry which is preliminary data.</text>
</comment>
<accession>A0A443Z815</accession>
<gene>
    <name evidence="2" type="ORF">EGC76_01935</name>
</gene>
<dbReference type="GO" id="GO:0016740">
    <property type="term" value="F:transferase activity"/>
    <property type="evidence" value="ECO:0007669"/>
    <property type="project" value="UniProtKB-KW"/>
</dbReference>
<organism evidence="2 3">
    <name type="scientific">Pseudidiomarina gelatinasegens</name>
    <dbReference type="NCBI Taxonomy" id="2487740"/>
    <lineage>
        <taxon>Bacteria</taxon>
        <taxon>Pseudomonadati</taxon>
        <taxon>Pseudomonadota</taxon>
        <taxon>Gammaproteobacteria</taxon>
        <taxon>Alteromonadales</taxon>
        <taxon>Idiomarinaceae</taxon>
        <taxon>Pseudidiomarina</taxon>
    </lineage>
</organism>
<name>A0A443Z815_9GAMM</name>
<dbReference type="OrthoDB" id="9816113at2"/>
<evidence type="ECO:0000313" key="2">
    <source>
        <dbReference type="EMBL" id="RWU12999.1"/>
    </source>
</evidence>
<sequence length="277" mass="32242">MKFNTVKSSRKGSRIINNRMLSGGTVRHLKQPNFKIFVINLAHSTERWQHVSQQLDRLHLPYERLDAINGKSLTEAEINAVFSTQLADKYFHYRLTRGEIACYLSHLKAWQKIVDEGLDFGIILEDDINISSLFVEVPKRIAAFKAKWDFIKLAAPFKQQPYDVIESDTRLHVVSYRRKPPMGACAQAVSFSGARQLLKLRPPVFRPVDVDLQWSYELGIRTFGLVPYTVDNTHQHSSDIFAVENRHHARKSAWRRMKHQIALYFDNKKTRRKTPRL</sequence>
<dbReference type="AlphaFoldDB" id="A0A443Z815"/>
<feature type="domain" description="Glycosyl transferase family 25" evidence="1">
    <location>
        <begin position="35"/>
        <end position="190"/>
    </location>
</feature>
<dbReference type="Pfam" id="PF01755">
    <property type="entry name" value="Glyco_transf_25"/>
    <property type="match status" value="1"/>
</dbReference>
<dbReference type="Proteomes" id="UP000288789">
    <property type="component" value="Unassembled WGS sequence"/>
</dbReference>
<dbReference type="InterPro" id="IPR002654">
    <property type="entry name" value="Glyco_trans_25"/>
</dbReference>
<reference evidence="2 3" key="1">
    <citation type="submission" date="2018-12" db="EMBL/GenBank/DDBJ databases">
        <authorList>
            <person name="Li A."/>
            <person name="Zhang M."/>
            <person name="Zhu H."/>
        </authorList>
    </citation>
    <scope>NUCLEOTIDE SEQUENCE [LARGE SCALE GENOMIC DNA]</scope>
    <source>
        <strain evidence="2 3">R04H25</strain>
    </source>
</reference>
<evidence type="ECO:0000313" key="3">
    <source>
        <dbReference type="Proteomes" id="UP000288789"/>
    </source>
</evidence>
<dbReference type="CDD" id="cd06532">
    <property type="entry name" value="Glyco_transf_25"/>
    <property type="match status" value="1"/>
</dbReference>